<dbReference type="AlphaFoldDB" id="A0A6J6TKE6"/>
<dbReference type="Gene3D" id="3.50.50.60">
    <property type="entry name" value="FAD/NAD(P)-binding domain"/>
    <property type="match status" value="2"/>
</dbReference>
<dbReference type="EMBL" id="CAEZZJ010000002">
    <property type="protein sequence ID" value="CAB4747780.1"/>
    <property type="molecule type" value="Genomic_DNA"/>
</dbReference>
<gene>
    <name evidence="1" type="ORF">UFOPK2852_00060</name>
</gene>
<proteinExistence type="predicted"/>
<accession>A0A6J6TKE6</accession>
<name>A0A6J6TKE6_9ZZZZ</name>
<protein>
    <submittedName>
        <fullName evidence="1">Unannotated protein</fullName>
    </submittedName>
</protein>
<reference evidence="1" key="1">
    <citation type="submission" date="2020-05" db="EMBL/GenBank/DDBJ databases">
        <authorList>
            <person name="Chiriac C."/>
            <person name="Salcher M."/>
            <person name="Ghai R."/>
            <person name="Kavagutti S V."/>
        </authorList>
    </citation>
    <scope>NUCLEOTIDE SEQUENCE</scope>
</reference>
<dbReference type="PANTHER" id="PTHR10668:SF103">
    <property type="entry name" value="PYRIDINE NUCLEOTIDE-DISULFIDE OXIDOREDUCTASE DOMAIN-CONTAINING PROTEIN 2"/>
    <property type="match status" value="1"/>
</dbReference>
<dbReference type="PANTHER" id="PTHR10668">
    <property type="entry name" value="PHYTOENE DEHYDROGENASE"/>
    <property type="match status" value="1"/>
</dbReference>
<organism evidence="1">
    <name type="scientific">freshwater metagenome</name>
    <dbReference type="NCBI Taxonomy" id="449393"/>
    <lineage>
        <taxon>unclassified sequences</taxon>
        <taxon>metagenomes</taxon>
        <taxon>ecological metagenomes</taxon>
    </lineage>
</organism>
<dbReference type="GO" id="GO:0005829">
    <property type="term" value="C:cytosol"/>
    <property type="evidence" value="ECO:0007669"/>
    <property type="project" value="TreeGrafter"/>
</dbReference>
<dbReference type="Pfam" id="PF13450">
    <property type="entry name" value="NAD_binding_8"/>
    <property type="match status" value="1"/>
</dbReference>
<dbReference type="SUPFAM" id="SSF51905">
    <property type="entry name" value="FAD/NAD(P)-binding domain"/>
    <property type="match status" value="1"/>
</dbReference>
<sequence length="511" mass="55470">MSNNFDVVIIGGGHNALIASCYLAKAGLSVAILEKNDSLGGATVSQKVFPEYEARLSRYSYLVSLLPDKIVSDLGLKFETIERSVSSFTPENFEDKSLGLLITRGLVGQTKSDFKAITNSDSELQAWEAFYADVQRLADVIAPTMLSKLPTRSELKARVNHKIWDEIIEEPLGKVLEARFDNDLVRGIVLTDGLIGTFSDATDLVANICFLYHLIGNGTGDWKVPRGGMGALVAELVELSQSLGVKFVLNSEVTNIENSSGIFTTKNKSESFTSKYLLANLAPGKLANIMGTKPPKTLDGSQVKVNMLLTKLPRLKCGTDPKLAFAGTFHFDERYSDFTRAFKEAAAGKIPSRIPAEMYCHTLSDLSILGEDLIEKGYQTLTLFGIHTPASLFEADNKASKAIILERLLAQLNEYLLDPIESCLAKNSDGSLCIEIKSPLDLDEEIGLPRGNIFHKDLSMPFREDNDMPSWGVETQIPNLFLCGAGAIRGGGVSGIPGHNAAAAVLEAQGK</sequence>
<evidence type="ECO:0000313" key="1">
    <source>
        <dbReference type="EMBL" id="CAB4747780.1"/>
    </source>
</evidence>
<dbReference type="InterPro" id="IPR036188">
    <property type="entry name" value="FAD/NAD-bd_sf"/>
</dbReference>